<dbReference type="InterPro" id="IPR006680">
    <property type="entry name" value="Amidohydro-rel"/>
</dbReference>
<dbReference type="PANTHER" id="PTHR11647">
    <property type="entry name" value="HYDRANTOINASE/DIHYDROPYRIMIDINASE FAMILY MEMBER"/>
    <property type="match status" value="1"/>
</dbReference>
<dbReference type="InterPro" id="IPR032466">
    <property type="entry name" value="Metal_Hydrolase"/>
</dbReference>
<dbReference type="InterPro" id="IPR023100">
    <property type="entry name" value="D-aminoacylase_insert_dom_sf"/>
</dbReference>
<dbReference type="PANTHER" id="PTHR11647:SF1">
    <property type="entry name" value="COLLAPSIN RESPONSE MEDIATOR PROTEIN"/>
    <property type="match status" value="1"/>
</dbReference>
<evidence type="ECO:0000313" key="5">
    <source>
        <dbReference type="Proteomes" id="UP000522313"/>
    </source>
</evidence>
<dbReference type="EMBL" id="JACHBT010000007">
    <property type="protein sequence ID" value="MBB6504577.1"/>
    <property type="molecule type" value="Genomic_DNA"/>
</dbReference>
<evidence type="ECO:0000313" key="4">
    <source>
        <dbReference type="EMBL" id="MBB6504577.1"/>
    </source>
</evidence>
<dbReference type="SUPFAM" id="SSF51338">
    <property type="entry name" value="Composite domain of metallo-dependent hydrolases"/>
    <property type="match status" value="1"/>
</dbReference>
<dbReference type="Gene3D" id="3.20.20.140">
    <property type="entry name" value="Metal-dependent hydrolases"/>
    <property type="match status" value="1"/>
</dbReference>
<keyword evidence="2" id="KW-0732">Signal</keyword>
<evidence type="ECO:0000256" key="1">
    <source>
        <dbReference type="ARBA" id="ARBA00001947"/>
    </source>
</evidence>
<dbReference type="EC" id="3.5.1.81" evidence="4"/>
<name>A0A7X0JD72_9SPHN</name>
<reference evidence="4 5" key="1">
    <citation type="submission" date="2020-08" db="EMBL/GenBank/DDBJ databases">
        <title>The Agave Microbiome: Exploring the role of microbial communities in plant adaptations to desert environments.</title>
        <authorList>
            <person name="Partida-Martinez L.P."/>
        </authorList>
    </citation>
    <scope>NUCLEOTIDE SEQUENCE [LARGE SCALE GENOMIC DNA]</scope>
    <source>
        <strain evidence="4 5">AS3.13</strain>
    </source>
</reference>
<comment type="cofactor">
    <cofactor evidence="1">
        <name>Zn(2+)</name>
        <dbReference type="ChEBI" id="CHEBI:29105"/>
    </cofactor>
</comment>
<accession>A0A7X0JD72</accession>
<dbReference type="GO" id="GO:0047420">
    <property type="term" value="F:N-acyl-D-amino-acid deacylase activity"/>
    <property type="evidence" value="ECO:0007669"/>
    <property type="project" value="UniProtKB-EC"/>
</dbReference>
<protein>
    <submittedName>
        <fullName evidence="4">N-acyl-D-amino-acid deacylase</fullName>
        <ecNumber evidence="4">3.5.1.81</ecNumber>
    </submittedName>
</protein>
<dbReference type="InterPro" id="IPR050378">
    <property type="entry name" value="Metallo-dep_Hydrolases_sf"/>
</dbReference>
<sequence length="575" mass="61294">MKRLIPLAALLLAPLPLTGAASPPRYDVVIRGGTIYDGSGGAPFVGDVAIAGDRIAAVAPHVAGQGTTELDARGKAVSPGFVNMLAHPEESLLVDGRALSDLAQGVTLEVMGEFSMGPLSPTMRRDMVKKQGDVRYPVTWTTLGGYLDVLSRRAIAPNVASFIGAGTVREAVLGADDVQPTPAQLERMRGLVRAAMEQGALGLTDMLIYTPATFAKTPELIALAKVSAACGGIYTVHMRSEGDRLEEGVAETIVIAEASGAPAEIYHFKQAGRDNWGKIDRVIAAIEAARARGVRVSANMYTYTAGATGLDAAMPPWVQAGGLEAWIARLKDPATRAKVAAAMRDPHPKDWENLLAGAGAEGTLLLGFKNPKLKPLAGKTLAAVARERGTTPEETAMDLVVEDGSRVGIAYFLMSEENVRKAIRQPWMSFGSDEAAPAPEGVFLRSRDHPRAYGNFARLLGHYVRDTHDLTLAEAVRRLTSLPTDHLSIADRGRLRTGLYADVVVFDPVTIADQATYERPAQLATGVSDVLVNGRFALRDGRPTGAHTGRVVRGRAYRDGAPGGCRARAADWDWR</sequence>
<comment type="caution">
    <text evidence="4">The sequence shown here is derived from an EMBL/GenBank/DDBJ whole genome shotgun (WGS) entry which is preliminary data.</text>
</comment>
<keyword evidence="4" id="KW-0378">Hydrolase</keyword>
<dbReference type="SUPFAM" id="SSF51556">
    <property type="entry name" value="Metallo-dependent hydrolases"/>
    <property type="match status" value="1"/>
</dbReference>
<feature type="domain" description="Amidohydrolase-related" evidence="3">
    <location>
        <begin position="384"/>
        <end position="534"/>
    </location>
</feature>
<feature type="signal peptide" evidence="2">
    <location>
        <begin position="1"/>
        <end position="19"/>
    </location>
</feature>
<dbReference type="Pfam" id="PF01979">
    <property type="entry name" value="Amidohydro_1"/>
    <property type="match status" value="1"/>
</dbReference>
<dbReference type="Proteomes" id="UP000522313">
    <property type="component" value="Unassembled WGS sequence"/>
</dbReference>
<dbReference type="InterPro" id="IPR011059">
    <property type="entry name" value="Metal-dep_hydrolase_composite"/>
</dbReference>
<proteinExistence type="predicted"/>
<dbReference type="RefSeq" id="WP_184504939.1">
    <property type="nucleotide sequence ID" value="NZ_JACHBT010000007.1"/>
</dbReference>
<feature type="chain" id="PRO_5030946211" evidence="2">
    <location>
        <begin position="20"/>
        <end position="575"/>
    </location>
</feature>
<gene>
    <name evidence="4" type="ORF">F4693_001550</name>
</gene>
<reference evidence="4 5" key="2">
    <citation type="submission" date="2020-08" db="EMBL/GenBank/DDBJ databases">
        <authorList>
            <person name="Partida-Martinez L."/>
            <person name="Huntemann M."/>
            <person name="Clum A."/>
            <person name="Wang J."/>
            <person name="Palaniappan K."/>
            <person name="Ritter S."/>
            <person name="Chen I.-M."/>
            <person name="Stamatis D."/>
            <person name="Reddy T."/>
            <person name="O'Malley R."/>
            <person name="Daum C."/>
            <person name="Shapiro N."/>
            <person name="Ivanova N."/>
            <person name="Kyrpides N."/>
            <person name="Woyke T."/>
        </authorList>
    </citation>
    <scope>NUCLEOTIDE SEQUENCE [LARGE SCALE GENOMIC DNA]</scope>
    <source>
        <strain evidence="4 5">AS3.13</strain>
    </source>
</reference>
<organism evidence="4 5">
    <name type="scientific">Sphingomonas endophytica</name>
    <dbReference type="NCBI Taxonomy" id="869719"/>
    <lineage>
        <taxon>Bacteria</taxon>
        <taxon>Pseudomonadati</taxon>
        <taxon>Pseudomonadota</taxon>
        <taxon>Alphaproteobacteria</taxon>
        <taxon>Sphingomonadales</taxon>
        <taxon>Sphingomonadaceae</taxon>
        <taxon>Sphingomonas</taxon>
    </lineage>
</organism>
<dbReference type="GO" id="GO:0005829">
    <property type="term" value="C:cytosol"/>
    <property type="evidence" value="ECO:0007669"/>
    <property type="project" value="TreeGrafter"/>
</dbReference>
<dbReference type="Gene3D" id="3.30.1490.130">
    <property type="entry name" value="D-aminoacylase. Domain 3"/>
    <property type="match status" value="1"/>
</dbReference>
<dbReference type="GO" id="GO:0016812">
    <property type="term" value="F:hydrolase activity, acting on carbon-nitrogen (but not peptide) bonds, in cyclic amides"/>
    <property type="evidence" value="ECO:0007669"/>
    <property type="project" value="TreeGrafter"/>
</dbReference>
<dbReference type="AlphaFoldDB" id="A0A7X0JD72"/>
<dbReference type="Gene3D" id="2.30.40.10">
    <property type="entry name" value="Urease, subunit C, domain 1"/>
    <property type="match status" value="1"/>
</dbReference>
<evidence type="ECO:0000259" key="3">
    <source>
        <dbReference type="Pfam" id="PF01979"/>
    </source>
</evidence>
<evidence type="ECO:0000256" key="2">
    <source>
        <dbReference type="SAM" id="SignalP"/>
    </source>
</evidence>